<dbReference type="AlphaFoldDB" id="A0A8J2LNV3"/>
<evidence type="ECO:0000313" key="2">
    <source>
        <dbReference type="Proteomes" id="UP000708208"/>
    </source>
</evidence>
<evidence type="ECO:0000313" key="1">
    <source>
        <dbReference type="EMBL" id="CAG7825830.1"/>
    </source>
</evidence>
<comment type="caution">
    <text evidence="1">The sequence shown here is derived from an EMBL/GenBank/DDBJ whole genome shotgun (WGS) entry which is preliminary data.</text>
</comment>
<dbReference type="Proteomes" id="UP000708208">
    <property type="component" value="Unassembled WGS sequence"/>
</dbReference>
<dbReference type="EMBL" id="CAJVCH010537667">
    <property type="protein sequence ID" value="CAG7825830.1"/>
    <property type="molecule type" value="Genomic_DNA"/>
</dbReference>
<sequence length="302" mass="34250">AISVSVVEGTNGTNGSEDIPKLLKSHDSTMRINYGEQIIESCRSMKALPRKIRRHLIKISCELLVRKSHSNHPSMDQREQLAECIVYPSLNGMEKSEMKNCFYAPSKTVTKSTTGKRRSLSPTWYLQYFFLISGIRFVKTTVKNKHLFVMPFGKMTSRIMKQTIRTLKGCEENDVLHSSFFMLAALNRSKCKRVTQVDSVRSFIDIVNPLADVDDIAIQCDTKSAHIVCKGTRNNLDLTEFFVIFEKRALKAETLIGAVDLAFKIFYGIRILNCDVELLPVFLNSTHSCRSKTATTLFVSFI</sequence>
<organism evidence="1 2">
    <name type="scientific">Allacma fusca</name>
    <dbReference type="NCBI Taxonomy" id="39272"/>
    <lineage>
        <taxon>Eukaryota</taxon>
        <taxon>Metazoa</taxon>
        <taxon>Ecdysozoa</taxon>
        <taxon>Arthropoda</taxon>
        <taxon>Hexapoda</taxon>
        <taxon>Collembola</taxon>
        <taxon>Symphypleona</taxon>
        <taxon>Sminthuridae</taxon>
        <taxon>Allacma</taxon>
    </lineage>
</organism>
<gene>
    <name evidence="1" type="ORF">AFUS01_LOCUS35918</name>
</gene>
<dbReference type="OrthoDB" id="3598281at2759"/>
<keyword evidence="2" id="KW-1185">Reference proteome</keyword>
<proteinExistence type="predicted"/>
<feature type="non-terminal residue" evidence="1">
    <location>
        <position position="1"/>
    </location>
</feature>
<reference evidence="1" key="1">
    <citation type="submission" date="2021-06" db="EMBL/GenBank/DDBJ databases">
        <authorList>
            <person name="Hodson N. C."/>
            <person name="Mongue J. A."/>
            <person name="Jaron S. K."/>
        </authorList>
    </citation>
    <scope>NUCLEOTIDE SEQUENCE</scope>
</reference>
<protein>
    <submittedName>
        <fullName evidence="1">Uncharacterized protein</fullName>
    </submittedName>
</protein>
<name>A0A8J2LNV3_9HEXA</name>
<accession>A0A8J2LNV3</accession>